<organism evidence="1 2">
    <name type="scientific">Streptomyces xinghaiensis</name>
    <dbReference type="NCBI Taxonomy" id="1038928"/>
    <lineage>
        <taxon>Bacteria</taxon>
        <taxon>Bacillati</taxon>
        <taxon>Actinomycetota</taxon>
        <taxon>Actinomycetes</taxon>
        <taxon>Kitasatosporales</taxon>
        <taxon>Streptomycetaceae</taxon>
        <taxon>Streptomyces</taxon>
    </lineage>
</organism>
<comment type="caution">
    <text evidence="1">The sequence shown here is derived from an EMBL/GenBank/DDBJ whole genome shotgun (WGS) entry which is preliminary data.</text>
</comment>
<gene>
    <name evidence="1" type="ORF">SFRA_030695</name>
</gene>
<keyword evidence="2" id="KW-1185">Reference proteome</keyword>
<dbReference type="OrthoDB" id="3215846at2"/>
<sequence length="235" mass="24612">MRALRILLILTVVLGGLFVAADRLAVNLAESEAASKIKSSQGLTGDPQVSIEGFPFLTQVMGKELDEVEVTMDGMTAEANGQSVRLTTMTAQLRDVALENNFSSATAATASGAASIEYADLSKLAEEGIIIGYGGKDDAGKPQVKVTASLELPTGQSFERSVVSTVSVAGGDTIKLRAEEIATDGLPGVEQLVRSRIDMERKISGLPRGLDLESVEPTEQGIDITFKGSRVALAG</sequence>
<evidence type="ECO:0000313" key="1">
    <source>
        <dbReference type="EMBL" id="RKM90838.1"/>
    </source>
</evidence>
<dbReference type="RefSeq" id="WP_043466487.1">
    <property type="nucleotide sequence ID" value="NZ_CP134822.1"/>
</dbReference>
<dbReference type="Proteomes" id="UP000028058">
    <property type="component" value="Unassembled WGS sequence"/>
</dbReference>
<name>A0A3M8ETP5_9ACTN</name>
<reference evidence="1 2" key="1">
    <citation type="journal article" date="2014" name="Genome Announc.">
        <title>Draft Genome Sequence of Streptomyces fradiae ATCC 19609, a Strain Highly Sensitive to Antibiotics.</title>
        <authorList>
            <person name="Bekker O.B."/>
            <person name="Klimina K.M."/>
            <person name="Vatlin A.A."/>
            <person name="Zakharevich N.V."/>
            <person name="Kasianov A.S."/>
            <person name="Danilenko V.N."/>
        </authorList>
    </citation>
    <scope>NUCLEOTIDE SEQUENCE [LARGE SCALE GENOMIC DNA]</scope>
    <source>
        <strain evidence="1 2">ATCC 19609</strain>
    </source>
</reference>
<dbReference type="EMBL" id="JNAD02000021">
    <property type="protein sequence ID" value="RKM90838.1"/>
    <property type="molecule type" value="Genomic_DNA"/>
</dbReference>
<proteinExistence type="predicted"/>
<protein>
    <submittedName>
        <fullName evidence="1">DUF2993 domain-containing protein</fullName>
    </submittedName>
</protein>
<dbReference type="AlphaFoldDB" id="A0A3M8ETP5"/>
<dbReference type="Pfam" id="PF11209">
    <property type="entry name" value="LmeA"/>
    <property type="match status" value="1"/>
</dbReference>
<dbReference type="InterPro" id="IPR021373">
    <property type="entry name" value="DUF2993"/>
</dbReference>
<accession>A0A3M8ETP5</accession>
<evidence type="ECO:0000313" key="2">
    <source>
        <dbReference type="Proteomes" id="UP000028058"/>
    </source>
</evidence>